<evidence type="ECO:0000256" key="10">
    <source>
        <dbReference type="ARBA" id="ARBA00023224"/>
    </source>
</evidence>
<dbReference type="GO" id="GO:0004930">
    <property type="term" value="F:G protein-coupled receptor activity"/>
    <property type="evidence" value="ECO:0007669"/>
    <property type="project" value="UniProtKB-KW"/>
</dbReference>
<feature type="transmembrane region" description="Helical" evidence="12">
    <location>
        <begin position="196"/>
        <end position="222"/>
    </location>
</feature>
<keyword evidence="7 11" id="KW-0297">G-protein coupled receptor</keyword>
<keyword evidence="15" id="KW-1185">Reference proteome</keyword>
<reference evidence="14" key="1">
    <citation type="thesis" date="2020" institute="ProQuest LLC" country="789 East Eisenhower Parkway, Ann Arbor, MI, USA">
        <title>Comparative Genomics and Chromosome Evolution.</title>
        <authorList>
            <person name="Mudd A.B."/>
        </authorList>
    </citation>
    <scope>NUCLEOTIDE SEQUENCE</scope>
    <source>
        <strain evidence="14">HN-11 Male</strain>
        <tissue evidence="14">Kidney and liver</tissue>
    </source>
</reference>
<dbReference type="GO" id="GO:0004984">
    <property type="term" value="F:olfactory receptor activity"/>
    <property type="evidence" value="ECO:0007669"/>
    <property type="project" value="InterPro"/>
</dbReference>
<feature type="transmembrane region" description="Helical" evidence="12">
    <location>
        <begin position="98"/>
        <end position="120"/>
    </location>
</feature>
<keyword evidence="4 11" id="KW-0812">Transmembrane</keyword>
<keyword evidence="3 12" id="KW-0716">Sensory transduction</keyword>
<dbReference type="InterPro" id="IPR017452">
    <property type="entry name" value="GPCR_Rhodpsn_7TM"/>
</dbReference>
<evidence type="ECO:0000256" key="2">
    <source>
        <dbReference type="ARBA" id="ARBA00022475"/>
    </source>
</evidence>
<keyword evidence="2 12" id="KW-1003">Cell membrane</keyword>
<dbReference type="AlphaFoldDB" id="A0A8J6EAV7"/>
<comment type="similarity">
    <text evidence="11">Belongs to the G-protein coupled receptor 1 family.</text>
</comment>
<keyword evidence="6 12" id="KW-1133">Transmembrane helix</keyword>
<protein>
    <recommendedName>
        <fullName evidence="12">Olfactory receptor</fullName>
    </recommendedName>
</protein>
<evidence type="ECO:0000256" key="3">
    <source>
        <dbReference type="ARBA" id="ARBA00022606"/>
    </source>
</evidence>
<feature type="domain" description="G-protein coupled receptors family 1 profile" evidence="13">
    <location>
        <begin position="41"/>
        <end position="289"/>
    </location>
</feature>
<gene>
    <name evidence="14" type="ORF">GDO78_018981</name>
</gene>
<comment type="subcellular location">
    <subcellularLocation>
        <location evidence="1 12">Cell membrane</location>
        <topology evidence="1 12">Multi-pass membrane protein</topology>
    </subcellularLocation>
</comment>
<feature type="transmembrane region" description="Helical" evidence="12">
    <location>
        <begin position="274"/>
        <end position="291"/>
    </location>
</feature>
<dbReference type="GO" id="GO:0005886">
    <property type="term" value="C:plasma membrane"/>
    <property type="evidence" value="ECO:0007669"/>
    <property type="project" value="UniProtKB-SubCell"/>
</dbReference>
<dbReference type="Pfam" id="PF13853">
    <property type="entry name" value="7tm_4"/>
    <property type="match status" value="1"/>
</dbReference>
<evidence type="ECO:0000256" key="12">
    <source>
        <dbReference type="RuleBase" id="RU363047"/>
    </source>
</evidence>
<accession>A0A8J6EAV7</accession>
<dbReference type="InterPro" id="IPR050516">
    <property type="entry name" value="Olfactory_GPCR"/>
</dbReference>
<keyword evidence="9 11" id="KW-0675">Receptor</keyword>
<evidence type="ECO:0000256" key="9">
    <source>
        <dbReference type="ARBA" id="ARBA00023170"/>
    </source>
</evidence>
<dbReference type="SUPFAM" id="SSF81321">
    <property type="entry name" value="Family A G protein-coupled receptor-like"/>
    <property type="match status" value="1"/>
</dbReference>
<sequence>MENSSQTLPSQFFLLGLSTVPHLQVIGFLVIMTIYIITLIGNFLFLFTMRISPTLHTPMYFFLSNLSLIDIFLSSTIVPVILINTVSTNKSIPLGSCIFQMFFALILGAAECILLSIMAYDRFVAICKPLRYSSIMNTRFCIILAIIPWTIGFIDSCIQIPLTFSLPFCRTHVNHFHCEMPLFLRLSCIDPWLNEVAMYVAAGLIVLCSFFLTLISYVFIISTIVRIRSSHGRYAVFSTCASHLTVVILFYGTIMSTYLRPPSFHSVETDRSLSVLYTVVIPMLNPIIYSIRNKDVKNCIM</sequence>
<dbReference type="Gene3D" id="1.20.1070.10">
    <property type="entry name" value="Rhodopsin 7-helix transmembrane proteins"/>
    <property type="match status" value="1"/>
</dbReference>
<keyword evidence="8 12" id="KW-0472">Membrane</keyword>
<feature type="transmembrane region" description="Helical" evidence="12">
    <location>
        <begin position="234"/>
        <end position="254"/>
    </location>
</feature>
<keyword evidence="10 11" id="KW-0807">Transducer</keyword>
<evidence type="ECO:0000256" key="4">
    <source>
        <dbReference type="ARBA" id="ARBA00022692"/>
    </source>
</evidence>
<dbReference type="PROSITE" id="PS00237">
    <property type="entry name" value="G_PROTEIN_RECEP_F1_1"/>
    <property type="match status" value="1"/>
</dbReference>
<dbReference type="FunFam" id="1.20.1070.10:FF:000001">
    <property type="entry name" value="Olfactory receptor"/>
    <property type="match status" value="1"/>
</dbReference>
<dbReference type="Proteomes" id="UP000770717">
    <property type="component" value="Unassembled WGS sequence"/>
</dbReference>
<evidence type="ECO:0000259" key="13">
    <source>
        <dbReference type="PROSITE" id="PS50262"/>
    </source>
</evidence>
<evidence type="ECO:0000313" key="14">
    <source>
        <dbReference type="EMBL" id="KAG9465068.1"/>
    </source>
</evidence>
<dbReference type="OrthoDB" id="9444602at2759"/>
<dbReference type="InterPro" id="IPR000725">
    <property type="entry name" value="Olfact_rcpt"/>
</dbReference>
<feature type="transmembrane region" description="Helical" evidence="12">
    <location>
        <begin position="25"/>
        <end position="47"/>
    </location>
</feature>
<feature type="transmembrane region" description="Helical" evidence="12">
    <location>
        <begin position="59"/>
        <end position="86"/>
    </location>
</feature>
<evidence type="ECO:0000256" key="7">
    <source>
        <dbReference type="ARBA" id="ARBA00023040"/>
    </source>
</evidence>
<feature type="transmembrane region" description="Helical" evidence="12">
    <location>
        <begin position="140"/>
        <end position="162"/>
    </location>
</feature>
<organism evidence="14 15">
    <name type="scientific">Eleutherodactylus coqui</name>
    <name type="common">Puerto Rican coqui</name>
    <dbReference type="NCBI Taxonomy" id="57060"/>
    <lineage>
        <taxon>Eukaryota</taxon>
        <taxon>Metazoa</taxon>
        <taxon>Chordata</taxon>
        <taxon>Craniata</taxon>
        <taxon>Vertebrata</taxon>
        <taxon>Euteleostomi</taxon>
        <taxon>Amphibia</taxon>
        <taxon>Batrachia</taxon>
        <taxon>Anura</taxon>
        <taxon>Neobatrachia</taxon>
        <taxon>Hyloidea</taxon>
        <taxon>Eleutherodactylidae</taxon>
        <taxon>Eleutherodactylinae</taxon>
        <taxon>Eleutherodactylus</taxon>
        <taxon>Eleutherodactylus</taxon>
    </lineage>
</organism>
<comment type="caution">
    <text evidence="14">The sequence shown here is derived from an EMBL/GenBank/DDBJ whole genome shotgun (WGS) entry which is preliminary data.</text>
</comment>
<evidence type="ECO:0000256" key="5">
    <source>
        <dbReference type="ARBA" id="ARBA00022725"/>
    </source>
</evidence>
<dbReference type="PROSITE" id="PS50262">
    <property type="entry name" value="G_PROTEIN_RECEP_F1_2"/>
    <property type="match status" value="1"/>
</dbReference>
<keyword evidence="5 12" id="KW-0552">Olfaction</keyword>
<evidence type="ECO:0000313" key="15">
    <source>
        <dbReference type="Proteomes" id="UP000770717"/>
    </source>
</evidence>
<dbReference type="EMBL" id="WNTK01003529">
    <property type="protein sequence ID" value="KAG9465068.1"/>
    <property type="molecule type" value="Genomic_DNA"/>
</dbReference>
<evidence type="ECO:0000256" key="1">
    <source>
        <dbReference type="ARBA" id="ARBA00004651"/>
    </source>
</evidence>
<dbReference type="PRINTS" id="PR00245">
    <property type="entry name" value="OLFACTORYR"/>
</dbReference>
<evidence type="ECO:0000256" key="6">
    <source>
        <dbReference type="ARBA" id="ARBA00022989"/>
    </source>
</evidence>
<dbReference type="PANTHER" id="PTHR26452">
    <property type="entry name" value="OLFACTORY RECEPTOR"/>
    <property type="match status" value="1"/>
</dbReference>
<evidence type="ECO:0000256" key="11">
    <source>
        <dbReference type="RuleBase" id="RU000688"/>
    </source>
</evidence>
<dbReference type="CDD" id="cd13954">
    <property type="entry name" value="7tmA_OR"/>
    <property type="match status" value="1"/>
</dbReference>
<feature type="non-terminal residue" evidence="14">
    <location>
        <position position="301"/>
    </location>
</feature>
<dbReference type="InterPro" id="IPR000276">
    <property type="entry name" value="GPCR_Rhodpsn"/>
</dbReference>
<dbReference type="PRINTS" id="PR00237">
    <property type="entry name" value="GPCRRHODOPSN"/>
</dbReference>
<proteinExistence type="inferred from homology"/>
<evidence type="ECO:0000256" key="8">
    <source>
        <dbReference type="ARBA" id="ARBA00023136"/>
    </source>
</evidence>
<name>A0A8J6EAV7_ELECQ</name>